<evidence type="ECO:0000256" key="6">
    <source>
        <dbReference type="ARBA" id="ARBA00023110"/>
    </source>
</evidence>
<name>A0A9E7C2E6_9ACTN</name>
<gene>
    <name evidence="12 17" type="primary">tig</name>
    <name evidence="17" type="ORF">DSM104329_03974</name>
</gene>
<dbReference type="RefSeq" id="WP_259311607.1">
    <property type="nucleotide sequence ID" value="NZ_CP087164.1"/>
</dbReference>
<feature type="region of interest" description="Disordered" evidence="15">
    <location>
        <begin position="433"/>
        <end position="462"/>
    </location>
</feature>
<comment type="catalytic activity">
    <reaction evidence="1 12 13">
        <text>[protein]-peptidylproline (omega=180) = [protein]-peptidylproline (omega=0)</text>
        <dbReference type="Rhea" id="RHEA:16237"/>
        <dbReference type="Rhea" id="RHEA-COMP:10747"/>
        <dbReference type="Rhea" id="RHEA-COMP:10748"/>
        <dbReference type="ChEBI" id="CHEBI:83833"/>
        <dbReference type="ChEBI" id="CHEBI:83834"/>
        <dbReference type="EC" id="5.2.1.8"/>
    </reaction>
</comment>
<dbReference type="GO" id="GO:0044183">
    <property type="term" value="F:protein folding chaperone"/>
    <property type="evidence" value="ECO:0007669"/>
    <property type="project" value="TreeGrafter"/>
</dbReference>
<dbReference type="Gene3D" id="1.10.3120.10">
    <property type="entry name" value="Trigger factor, C-terminal domain"/>
    <property type="match status" value="1"/>
</dbReference>
<evidence type="ECO:0000256" key="8">
    <source>
        <dbReference type="ARBA" id="ARBA00023235"/>
    </source>
</evidence>
<dbReference type="PANTHER" id="PTHR30560">
    <property type="entry name" value="TRIGGER FACTOR CHAPERONE AND PEPTIDYL-PROLYL CIS/TRANS ISOMERASE"/>
    <property type="match status" value="1"/>
</dbReference>
<sequence length="462" mass="50742">MKTTVTELPESRVRVEAEVPPEEVERQVARTAKALGREMRIPGFRKGKVPPPVVIRRIGRQAVLDETVRDALARWYADAIGDAKIAPVGEPQLDLGDLPGEGEPLTFTVEIGVRPTAQLGEYKGVEVGRREPQASDEAVQAELDALRERAARLETADREAGEGDFVVMDYVGSIDGEEFEGGAGRDQMIELGSGRLIPGFEEQLKGAKAGDERTVKVSFPDDYGAEHLAGKEAEFAVTVSEIKEKVLPELDDDFAVDQAGFDSLDELREDVRSKLLEADEREVEQAYREAVVDAVVKEATVDVPDALVDARARELWDRMVHSLGHQGISREMYLQMAGKPEEELLEEAKPEAERALRREAVIAAIIAAEGIEPADGDVLDALQASAARENVKVEKLRDRLEQSGRLDDLKEDLAARQAIDFLVENASPISVEQAQARDKLWTPEKDAAAESAERPQIWTPGS</sequence>
<comment type="function">
    <text evidence="10 12">Involved in protein export. Acts as a chaperone by maintaining the newly synthesized protein in an open conformation. Functions as a peptidyl-prolyl cis-trans isomerase.</text>
</comment>
<evidence type="ECO:0000256" key="10">
    <source>
        <dbReference type="ARBA" id="ARBA00024849"/>
    </source>
</evidence>
<dbReference type="NCBIfam" id="TIGR00115">
    <property type="entry name" value="tig"/>
    <property type="match status" value="1"/>
</dbReference>
<evidence type="ECO:0000256" key="14">
    <source>
        <dbReference type="RuleBase" id="RU003914"/>
    </source>
</evidence>
<dbReference type="InterPro" id="IPR027304">
    <property type="entry name" value="Trigger_fact/SurA_dom_sf"/>
</dbReference>
<dbReference type="InterPro" id="IPR001179">
    <property type="entry name" value="PPIase_FKBP_dom"/>
</dbReference>
<dbReference type="EC" id="5.2.1.8" evidence="3 12"/>
<dbReference type="SUPFAM" id="SSF102735">
    <property type="entry name" value="Trigger factor ribosome-binding domain"/>
    <property type="match status" value="1"/>
</dbReference>
<evidence type="ECO:0000259" key="16">
    <source>
        <dbReference type="PROSITE" id="PS50059"/>
    </source>
</evidence>
<dbReference type="GO" id="GO:0051083">
    <property type="term" value="P:'de novo' cotranslational protein folding"/>
    <property type="evidence" value="ECO:0007669"/>
    <property type="project" value="TreeGrafter"/>
</dbReference>
<dbReference type="SUPFAM" id="SSF109998">
    <property type="entry name" value="Triger factor/SurA peptide-binding domain-like"/>
    <property type="match status" value="1"/>
</dbReference>
<organism evidence="17 18">
    <name type="scientific">Capillimicrobium parvum</name>
    <dbReference type="NCBI Taxonomy" id="2884022"/>
    <lineage>
        <taxon>Bacteria</taxon>
        <taxon>Bacillati</taxon>
        <taxon>Actinomycetota</taxon>
        <taxon>Thermoleophilia</taxon>
        <taxon>Solirubrobacterales</taxon>
        <taxon>Capillimicrobiaceae</taxon>
        <taxon>Capillimicrobium</taxon>
    </lineage>
</organism>
<dbReference type="InterPro" id="IPR046357">
    <property type="entry name" value="PPIase_dom_sf"/>
</dbReference>
<dbReference type="HAMAP" id="MF_00303">
    <property type="entry name" value="Trigger_factor_Tig"/>
    <property type="match status" value="1"/>
</dbReference>
<dbReference type="GO" id="GO:0043335">
    <property type="term" value="P:protein unfolding"/>
    <property type="evidence" value="ECO:0007669"/>
    <property type="project" value="TreeGrafter"/>
</dbReference>
<evidence type="ECO:0000313" key="17">
    <source>
        <dbReference type="EMBL" id="UGS37557.1"/>
    </source>
</evidence>
<evidence type="ECO:0000256" key="9">
    <source>
        <dbReference type="ARBA" id="ARBA00023306"/>
    </source>
</evidence>
<evidence type="ECO:0000256" key="12">
    <source>
        <dbReference type="HAMAP-Rule" id="MF_00303"/>
    </source>
</evidence>
<dbReference type="PANTHER" id="PTHR30560:SF3">
    <property type="entry name" value="TRIGGER FACTOR-LIKE PROTEIN TIG, CHLOROPLASTIC"/>
    <property type="match status" value="1"/>
</dbReference>
<dbReference type="Gene3D" id="3.30.70.1050">
    <property type="entry name" value="Trigger factor ribosome-binding domain"/>
    <property type="match status" value="1"/>
</dbReference>
<proteinExistence type="inferred from homology"/>
<comment type="subcellular location">
    <subcellularLocation>
        <location evidence="12">Cytoplasm</location>
    </subcellularLocation>
    <text evidence="12">About half TF is bound to the ribosome near the polypeptide exit tunnel while the other half is free in the cytoplasm.</text>
</comment>
<dbReference type="KEGG" id="sbae:DSM104329_03974"/>
<evidence type="ECO:0000256" key="5">
    <source>
        <dbReference type="ARBA" id="ARBA00022618"/>
    </source>
</evidence>
<comment type="similarity">
    <text evidence="2 12 14">Belongs to the FKBP-type PPIase family. Tig subfamily.</text>
</comment>
<evidence type="ECO:0000256" key="3">
    <source>
        <dbReference type="ARBA" id="ARBA00013194"/>
    </source>
</evidence>
<dbReference type="Gene3D" id="3.10.50.40">
    <property type="match status" value="1"/>
</dbReference>
<dbReference type="Proteomes" id="UP001162834">
    <property type="component" value="Chromosome"/>
</dbReference>
<keyword evidence="5 12" id="KW-0132">Cell division</keyword>
<evidence type="ECO:0000313" key="18">
    <source>
        <dbReference type="Proteomes" id="UP001162834"/>
    </source>
</evidence>
<feature type="domain" description="PPIase FKBP-type" evidence="16">
    <location>
        <begin position="163"/>
        <end position="248"/>
    </location>
</feature>
<dbReference type="Pfam" id="PF05698">
    <property type="entry name" value="Trigger_C"/>
    <property type="match status" value="1"/>
</dbReference>
<dbReference type="GO" id="GO:0043022">
    <property type="term" value="F:ribosome binding"/>
    <property type="evidence" value="ECO:0007669"/>
    <property type="project" value="TreeGrafter"/>
</dbReference>
<dbReference type="GO" id="GO:0003755">
    <property type="term" value="F:peptidyl-prolyl cis-trans isomerase activity"/>
    <property type="evidence" value="ECO:0007669"/>
    <property type="project" value="UniProtKB-UniRule"/>
</dbReference>
<reference evidence="17" key="1">
    <citation type="journal article" date="2022" name="Int. J. Syst. Evol. Microbiol.">
        <title>Pseudomonas aegrilactucae sp. nov. and Pseudomonas morbosilactucae sp. nov., pathogens causing bacterial rot of lettuce in Japan.</title>
        <authorList>
            <person name="Sawada H."/>
            <person name="Fujikawa T."/>
            <person name="Satou M."/>
        </authorList>
    </citation>
    <scope>NUCLEOTIDE SEQUENCE</scope>
    <source>
        <strain evidence="17">0166_1</strain>
    </source>
</reference>
<evidence type="ECO:0000256" key="7">
    <source>
        <dbReference type="ARBA" id="ARBA00023186"/>
    </source>
</evidence>
<evidence type="ECO:0000256" key="2">
    <source>
        <dbReference type="ARBA" id="ARBA00005464"/>
    </source>
</evidence>
<dbReference type="PIRSF" id="PIRSF003095">
    <property type="entry name" value="Trigger_factor"/>
    <property type="match status" value="1"/>
</dbReference>
<dbReference type="GO" id="GO:0051301">
    <property type="term" value="P:cell division"/>
    <property type="evidence" value="ECO:0007669"/>
    <property type="project" value="UniProtKB-KW"/>
</dbReference>
<evidence type="ECO:0000256" key="1">
    <source>
        <dbReference type="ARBA" id="ARBA00000971"/>
    </source>
</evidence>
<dbReference type="InterPro" id="IPR008880">
    <property type="entry name" value="Trigger_fac_C"/>
</dbReference>
<evidence type="ECO:0000256" key="15">
    <source>
        <dbReference type="SAM" id="MobiDB-lite"/>
    </source>
</evidence>
<evidence type="ECO:0000256" key="11">
    <source>
        <dbReference type="ARBA" id="ARBA00029986"/>
    </source>
</evidence>
<dbReference type="InterPro" id="IPR036611">
    <property type="entry name" value="Trigger_fac_ribosome-bd_sf"/>
</dbReference>
<dbReference type="Pfam" id="PF00254">
    <property type="entry name" value="FKBP_C"/>
    <property type="match status" value="1"/>
</dbReference>
<keyword evidence="18" id="KW-1185">Reference proteome</keyword>
<dbReference type="GO" id="GO:0015031">
    <property type="term" value="P:protein transport"/>
    <property type="evidence" value="ECO:0007669"/>
    <property type="project" value="UniProtKB-UniRule"/>
</dbReference>
<keyword evidence="8 12" id="KW-0413">Isomerase</keyword>
<dbReference type="GO" id="GO:0005737">
    <property type="term" value="C:cytoplasm"/>
    <property type="evidence" value="ECO:0007669"/>
    <property type="project" value="UniProtKB-SubCell"/>
</dbReference>
<dbReference type="SUPFAM" id="SSF54534">
    <property type="entry name" value="FKBP-like"/>
    <property type="match status" value="1"/>
</dbReference>
<evidence type="ECO:0000256" key="13">
    <source>
        <dbReference type="PROSITE-ProRule" id="PRU00277"/>
    </source>
</evidence>
<accession>A0A9E7C2E6</accession>
<dbReference type="InterPro" id="IPR005215">
    <property type="entry name" value="Trig_fac"/>
</dbReference>
<protein>
    <recommendedName>
        <fullName evidence="4 12">Trigger factor</fullName>
        <shortName evidence="12">TF</shortName>
        <ecNumber evidence="3 12">5.2.1.8</ecNumber>
    </recommendedName>
    <alternativeName>
        <fullName evidence="11 12">PPIase</fullName>
    </alternativeName>
</protein>
<feature type="compositionally biased region" description="Basic and acidic residues" evidence="15">
    <location>
        <begin position="435"/>
        <end position="453"/>
    </location>
</feature>
<dbReference type="FunFam" id="3.10.50.40:FF:000001">
    <property type="entry name" value="Trigger factor"/>
    <property type="match status" value="1"/>
</dbReference>
<keyword evidence="6 12" id="KW-0697">Rotamase</keyword>
<keyword evidence="7 12" id="KW-0143">Chaperone</keyword>
<dbReference type="InterPro" id="IPR008881">
    <property type="entry name" value="Trigger_fac_ribosome-bd_bac"/>
</dbReference>
<dbReference type="PROSITE" id="PS50059">
    <property type="entry name" value="FKBP_PPIASE"/>
    <property type="match status" value="1"/>
</dbReference>
<dbReference type="EMBL" id="CP087164">
    <property type="protein sequence ID" value="UGS37557.1"/>
    <property type="molecule type" value="Genomic_DNA"/>
</dbReference>
<keyword evidence="9 12" id="KW-0131">Cell cycle</keyword>
<comment type="domain">
    <text evidence="12">Consists of 3 domains; the N-terminus binds the ribosome, the middle domain has PPIase activity, while the C-terminus has intrinsic chaperone activity on its own.</text>
</comment>
<dbReference type="InterPro" id="IPR037041">
    <property type="entry name" value="Trigger_fac_C_sf"/>
</dbReference>
<dbReference type="Pfam" id="PF05697">
    <property type="entry name" value="Trigger_N"/>
    <property type="match status" value="1"/>
</dbReference>
<dbReference type="AlphaFoldDB" id="A0A9E7C2E6"/>
<keyword evidence="12" id="KW-0963">Cytoplasm</keyword>
<evidence type="ECO:0000256" key="4">
    <source>
        <dbReference type="ARBA" id="ARBA00016902"/>
    </source>
</evidence>